<comment type="caution">
    <text evidence="6">The sequence shown here is derived from an EMBL/GenBank/DDBJ whole genome shotgun (WGS) entry which is preliminary data.</text>
</comment>
<proteinExistence type="inferred from homology"/>
<dbReference type="HAMAP" id="MF_00844_B">
    <property type="entry name" value="RqcH_B"/>
    <property type="match status" value="1"/>
</dbReference>
<organism evidence="6">
    <name type="scientific">bioreactor metagenome</name>
    <dbReference type="NCBI Taxonomy" id="1076179"/>
    <lineage>
        <taxon>unclassified sequences</taxon>
        <taxon>metagenomes</taxon>
        <taxon>ecological metagenomes</taxon>
    </lineage>
</organism>
<sequence>MSMDGIALGAVIAELQPLIGGKIDKVQQPEKDLLLFVVRASSGTQRLLVSTHPENGRIQLTCQSYDNPAQAIAFCMLLRRRLTGGRICSITQVGTDRVCEIVILARNELFDEVSLKLVIELTGKHGNLMLLEQNGCIVDCVRRVSAGDTTSRILLPGFPYEPIPQQEKLDPFTAEPEQFEPVFATSDPVRALMNSFGGVSKQTAAALLSACPTPSALAGLFSQMKQGKYTPCLAYNADGEPVAALPFEPVGMFARVEPFERMSDALDRYYADRDAIVRIRRHGSDLRKVVSNALSRAQNKYAAFQEAIAQTGQYEEARINGELTLANLHLYRPGASELVVDDYFADPPAKRVIPLDSALSAQENAKKFFKQYRKGKLGKAYAESQVEGLAIEIDYLEGQLENIEKCDTLYELYEIKDELIREKYLRPEKARSPKPGNKASAPMRFVSSDGITILIGKNNRQNDALTLQTAKSDNLWLHAKNIPGSHVIIDFEGEPPEQTLKEAAALAAYYSQARLSSGVPVDYTPRRFIKKPSGARPGMVVYSTNRTLYVTPDAALIQHLKARSE</sequence>
<keyword evidence="1" id="KW-0820">tRNA-binding</keyword>
<reference evidence="6" key="1">
    <citation type="submission" date="2019-08" db="EMBL/GenBank/DDBJ databases">
        <authorList>
            <person name="Kucharzyk K."/>
            <person name="Murdoch R.W."/>
            <person name="Higgins S."/>
            <person name="Loffler F."/>
        </authorList>
    </citation>
    <scope>NUCLEOTIDE SEQUENCE</scope>
</reference>
<keyword evidence="3" id="KW-0694">RNA-binding</keyword>
<dbReference type="EMBL" id="VSSQ01002931">
    <property type="protein sequence ID" value="MPM18161.1"/>
    <property type="molecule type" value="Genomic_DNA"/>
</dbReference>
<dbReference type="Pfam" id="PF05833">
    <property type="entry name" value="NFACT_N"/>
    <property type="match status" value="1"/>
</dbReference>
<dbReference type="GO" id="GO:0000049">
    <property type="term" value="F:tRNA binding"/>
    <property type="evidence" value="ECO:0007669"/>
    <property type="project" value="UniProtKB-KW"/>
</dbReference>
<dbReference type="InterPro" id="IPR008532">
    <property type="entry name" value="NFACT_RNA-bd"/>
</dbReference>
<accession>A0A644XQW3</accession>
<dbReference type="Pfam" id="PF05670">
    <property type="entry name" value="NFACT-R_1"/>
    <property type="match status" value="1"/>
</dbReference>
<feature type="domain" description="NFACT RNA-binding" evidence="5">
    <location>
        <begin position="444"/>
        <end position="531"/>
    </location>
</feature>
<evidence type="ECO:0000256" key="4">
    <source>
        <dbReference type="ARBA" id="ARBA00022917"/>
    </source>
</evidence>
<keyword evidence="2" id="KW-0699">rRNA-binding</keyword>
<name>A0A644XQW3_9ZZZZ</name>
<gene>
    <name evidence="6" type="primary">yloA_8</name>
    <name evidence="6" type="ORF">SDC9_64567</name>
</gene>
<evidence type="ECO:0000256" key="3">
    <source>
        <dbReference type="ARBA" id="ARBA00022884"/>
    </source>
</evidence>
<dbReference type="GO" id="GO:0019843">
    <property type="term" value="F:rRNA binding"/>
    <property type="evidence" value="ECO:0007669"/>
    <property type="project" value="UniProtKB-KW"/>
</dbReference>
<protein>
    <recommendedName>
        <fullName evidence="5">NFACT RNA-binding domain-containing protein</fullName>
    </recommendedName>
</protein>
<dbReference type="PANTHER" id="PTHR15239">
    <property type="entry name" value="NUCLEAR EXPORT MEDIATOR FACTOR NEMF"/>
    <property type="match status" value="1"/>
</dbReference>
<dbReference type="Gene3D" id="2.30.310.10">
    <property type="entry name" value="ibrinogen binding protein from staphylococcus aureus domain"/>
    <property type="match status" value="1"/>
</dbReference>
<evidence type="ECO:0000256" key="2">
    <source>
        <dbReference type="ARBA" id="ARBA00022730"/>
    </source>
</evidence>
<evidence type="ECO:0000313" key="6">
    <source>
        <dbReference type="EMBL" id="MPM18161.1"/>
    </source>
</evidence>
<evidence type="ECO:0000256" key="1">
    <source>
        <dbReference type="ARBA" id="ARBA00022555"/>
    </source>
</evidence>
<dbReference type="GO" id="GO:1990112">
    <property type="term" value="C:RQC complex"/>
    <property type="evidence" value="ECO:0007669"/>
    <property type="project" value="TreeGrafter"/>
</dbReference>
<dbReference type="AlphaFoldDB" id="A0A644XQW3"/>
<dbReference type="PANTHER" id="PTHR15239:SF6">
    <property type="entry name" value="RIBOSOME QUALITY CONTROL COMPLEX SUBUNIT NEMF"/>
    <property type="match status" value="1"/>
</dbReference>
<dbReference type="GO" id="GO:0072344">
    <property type="term" value="P:rescue of stalled ribosome"/>
    <property type="evidence" value="ECO:0007669"/>
    <property type="project" value="InterPro"/>
</dbReference>
<keyword evidence="4" id="KW-0648">Protein biosynthesis</keyword>
<dbReference type="GO" id="GO:0043023">
    <property type="term" value="F:ribosomal large subunit binding"/>
    <property type="evidence" value="ECO:0007669"/>
    <property type="project" value="TreeGrafter"/>
</dbReference>
<evidence type="ECO:0000259" key="5">
    <source>
        <dbReference type="Pfam" id="PF05670"/>
    </source>
</evidence>
<dbReference type="InterPro" id="IPR043682">
    <property type="entry name" value="RqcH_bacterial"/>
</dbReference>
<dbReference type="InterPro" id="IPR051608">
    <property type="entry name" value="RQC_Subunit_NEMF"/>
</dbReference>